<dbReference type="SUPFAM" id="SSF48452">
    <property type="entry name" value="TPR-like"/>
    <property type="match status" value="1"/>
</dbReference>
<dbReference type="OrthoDB" id="2679813at2"/>
<dbReference type="EMBL" id="SLXT01000039">
    <property type="protein sequence ID" value="TCP60312.1"/>
    <property type="molecule type" value="Genomic_DNA"/>
</dbReference>
<dbReference type="InterPro" id="IPR011990">
    <property type="entry name" value="TPR-like_helical_dom_sf"/>
</dbReference>
<sequence length="808" mass="90442">MTQSTYHLRGPSNPEYVLGRNVWGVLRPLPSQIPELAQRAMAQMERLKAPQVVPVEQEADDAPGDGSAGGGFLVITYGPGQQAVALLLLLRLATELKRRDDHVWVQEAAPVHPDDLPAAKRCIVLLQRPDGEFFSEPGVVDGRIILFACARHDWERIRLAERYELVALDQHSDRERSHGEAKEQSVLDDMVKRWNQAGEAGKKVFFYTALLDSLGILLSSTLLERLLGHESEQALREAVAMGLVFQADDEAESDVFWTTRGETLARRMLDADRLFSELAIRSGYGQILAALDADAPADRRLAWRLWQELLHRGWRSRGLALMDLAWAQIERLEVAAAAGERLMLAKTLESYRCWKKALAVLERAVVAFPDDHRLLHRKARLLAEWSLVDPAQVPAAEAAFQRAAAALGRTPYLVHAWAEWKRRQGDPPGALVMLDDLEEQIALGEQTMSPASSMYFWITRAKAWMDMARRSGKDGDHRRAQAVLMQAEKAAATASERAYVLHVAADLAVDRGQIDEAQRQLTKVLDLFPEQAVALTTMAVLQGKRGHWQAAAAYLARVRKIDCENLYACHQQAKMLAEQATLLAVTKPAQAALYRAQASAQLAEVLRLDPWNIPARVDAALLLMKEKNLTLADASLTEVLMMQPGNVFASLVRVRLALLRGEQEEARRLLQRCPEKSAAWHNSWIELYGAAGHERRRHKESQAHFRQALRLSSGVDRIVTINHWAKAIAADADIVEGGNDDAVALRWQEQPEAAKDVQALLTESLRLDGENAYTLWLCSWIHPLIAVAERSRAEFREQALQRGILLER</sequence>
<keyword evidence="2" id="KW-1185">Reference proteome</keyword>
<dbReference type="Proteomes" id="UP000294813">
    <property type="component" value="Unassembled WGS sequence"/>
</dbReference>
<gene>
    <name evidence="1" type="ORF">EDD73_13911</name>
</gene>
<dbReference type="Gene3D" id="1.25.40.10">
    <property type="entry name" value="Tetratricopeptide repeat domain"/>
    <property type="match status" value="3"/>
</dbReference>
<evidence type="ECO:0000313" key="2">
    <source>
        <dbReference type="Proteomes" id="UP000294813"/>
    </source>
</evidence>
<dbReference type="SUPFAM" id="SSF81901">
    <property type="entry name" value="HCP-like"/>
    <property type="match status" value="1"/>
</dbReference>
<dbReference type="RefSeq" id="WP_131920851.1">
    <property type="nucleotide sequence ID" value="NZ_JAOQNU010000039.1"/>
</dbReference>
<accession>A0A4R2RAJ5</accession>
<evidence type="ECO:0000313" key="1">
    <source>
        <dbReference type="EMBL" id="TCP60312.1"/>
    </source>
</evidence>
<proteinExistence type="predicted"/>
<dbReference type="AlphaFoldDB" id="A0A4R2RAJ5"/>
<protein>
    <submittedName>
        <fullName evidence="1">Uncharacterized protein</fullName>
    </submittedName>
</protein>
<comment type="caution">
    <text evidence="1">The sequence shown here is derived from an EMBL/GenBank/DDBJ whole genome shotgun (WGS) entry which is preliminary data.</text>
</comment>
<organism evidence="1 2">
    <name type="scientific">Heliophilum fasciatum</name>
    <dbReference type="NCBI Taxonomy" id="35700"/>
    <lineage>
        <taxon>Bacteria</taxon>
        <taxon>Bacillati</taxon>
        <taxon>Bacillota</taxon>
        <taxon>Clostridia</taxon>
        <taxon>Eubacteriales</taxon>
        <taxon>Heliobacteriaceae</taxon>
        <taxon>Heliophilum</taxon>
    </lineage>
</organism>
<reference evidence="1 2" key="1">
    <citation type="submission" date="2019-03" db="EMBL/GenBank/DDBJ databases">
        <title>Genomic Encyclopedia of Type Strains, Phase IV (KMG-IV): sequencing the most valuable type-strain genomes for metagenomic binning, comparative biology and taxonomic classification.</title>
        <authorList>
            <person name="Goeker M."/>
        </authorList>
    </citation>
    <scope>NUCLEOTIDE SEQUENCE [LARGE SCALE GENOMIC DNA]</scope>
    <source>
        <strain evidence="1 2">DSM 11170</strain>
    </source>
</reference>
<name>A0A4R2RAJ5_9FIRM</name>